<dbReference type="AlphaFoldDB" id="A0A5B1M4V6"/>
<proteinExistence type="predicted"/>
<keyword evidence="1" id="KW-0812">Transmembrane</keyword>
<evidence type="ECO:0000313" key="2">
    <source>
        <dbReference type="EMBL" id="KAA1428265.1"/>
    </source>
</evidence>
<feature type="transmembrane region" description="Helical" evidence="1">
    <location>
        <begin position="6"/>
        <end position="23"/>
    </location>
</feature>
<feature type="transmembrane region" description="Helical" evidence="1">
    <location>
        <begin position="44"/>
        <end position="63"/>
    </location>
</feature>
<protein>
    <recommendedName>
        <fullName evidence="4">DUF5134 domain-containing protein</fullName>
    </recommendedName>
</protein>
<keyword evidence="3" id="KW-1185">Reference proteome</keyword>
<keyword evidence="1" id="KW-1133">Transmembrane helix</keyword>
<comment type="caution">
    <text evidence="2">The sequence shown here is derived from an EMBL/GenBank/DDBJ whole genome shotgun (WGS) entry which is preliminary data.</text>
</comment>
<reference evidence="2 3" key="1">
    <citation type="submission" date="2019-09" db="EMBL/GenBank/DDBJ databases">
        <title>Nocardioides panacisoli sp. nov., isolated from the soil of a ginseng field.</title>
        <authorList>
            <person name="Cho C."/>
        </authorList>
    </citation>
    <scope>NUCLEOTIDE SEQUENCE [LARGE SCALE GENOMIC DNA]</scope>
    <source>
        <strain evidence="2 3">BN140041</strain>
    </source>
</reference>
<accession>A0A5B1M4V6</accession>
<evidence type="ECO:0008006" key="4">
    <source>
        <dbReference type="Google" id="ProtNLM"/>
    </source>
</evidence>
<organism evidence="2 3">
    <name type="scientific">Nocardioides antri</name>
    <dbReference type="NCBI Taxonomy" id="2607659"/>
    <lineage>
        <taxon>Bacteria</taxon>
        <taxon>Bacillati</taxon>
        <taxon>Actinomycetota</taxon>
        <taxon>Actinomycetes</taxon>
        <taxon>Propionibacteriales</taxon>
        <taxon>Nocardioidaceae</taxon>
        <taxon>Nocardioides</taxon>
    </lineage>
</organism>
<feature type="transmembrane region" description="Helical" evidence="1">
    <location>
        <begin position="69"/>
        <end position="93"/>
    </location>
</feature>
<name>A0A5B1M4V6_9ACTN</name>
<sequence>MRPVNLDNAVWMLTGLAAVVVLLTRMRLSNENQQSGHALVPRSIVNAHTVMGVVALAVWIYYLTSPDDLVGVIALVAWWVEVAIGLLILGRWLSRPGKHAADATGDSWAQGPALSILGHVGMLLGISFFTWVVIADKLST</sequence>
<dbReference type="Proteomes" id="UP000324351">
    <property type="component" value="Unassembled WGS sequence"/>
</dbReference>
<keyword evidence="1" id="KW-0472">Membrane</keyword>
<evidence type="ECO:0000256" key="1">
    <source>
        <dbReference type="SAM" id="Phobius"/>
    </source>
</evidence>
<evidence type="ECO:0000313" key="3">
    <source>
        <dbReference type="Proteomes" id="UP000324351"/>
    </source>
</evidence>
<gene>
    <name evidence="2" type="ORF">F0U47_04805</name>
</gene>
<reference evidence="2 3" key="2">
    <citation type="submission" date="2019-09" db="EMBL/GenBank/DDBJ databases">
        <authorList>
            <person name="Jin C."/>
        </authorList>
    </citation>
    <scope>NUCLEOTIDE SEQUENCE [LARGE SCALE GENOMIC DNA]</scope>
    <source>
        <strain evidence="2 3">BN140041</strain>
    </source>
</reference>
<feature type="transmembrane region" description="Helical" evidence="1">
    <location>
        <begin position="114"/>
        <end position="134"/>
    </location>
</feature>
<dbReference type="EMBL" id="VUJW01000002">
    <property type="protein sequence ID" value="KAA1428265.1"/>
    <property type="molecule type" value="Genomic_DNA"/>
</dbReference>